<evidence type="ECO:0000313" key="7">
    <source>
        <dbReference type="EMBL" id="HIR66876.1"/>
    </source>
</evidence>
<reference evidence="7" key="2">
    <citation type="journal article" date="2021" name="PeerJ">
        <title>Extensive microbial diversity within the chicken gut microbiome revealed by metagenomics and culture.</title>
        <authorList>
            <person name="Gilroy R."/>
            <person name="Ravi A."/>
            <person name="Getino M."/>
            <person name="Pursley I."/>
            <person name="Horton D.L."/>
            <person name="Alikhan N.F."/>
            <person name="Baker D."/>
            <person name="Gharbi K."/>
            <person name="Hall N."/>
            <person name="Watson M."/>
            <person name="Adriaenssens E.M."/>
            <person name="Foster-Nyarko E."/>
            <person name="Jarju S."/>
            <person name="Secka A."/>
            <person name="Antonio M."/>
            <person name="Oren A."/>
            <person name="Chaudhuri R.R."/>
            <person name="La Ragione R."/>
            <person name="Hildebrand F."/>
            <person name="Pallen M.J."/>
        </authorList>
    </citation>
    <scope>NUCLEOTIDE SEQUENCE</scope>
    <source>
        <strain evidence="7">ChiW16-3235</strain>
    </source>
</reference>
<comment type="similarity">
    <text evidence="2">Belongs to the LemA family.</text>
</comment>
<evidence type="ECO:0000256" key="6">
    <source>
        <dbReference type="SAM" id="Phobius"/>
    </source>
</evidence>
<dbReference type="Gene3D" id="1.20.1440.20">
    <property type="entry name" value="LemA-like domain"/>
    <property type="match status" value="1"/>
</dbReference>
<proteinExistence type="inferred from homology"/>
<keyword evidence="3 6" id="KW-0812">Transmembrane</keyword>
<dbReference type="PANTHER" id="PTHR34478:SF1">
    <property type="entry name" value="PROTEIN LEMA"/>
    <property type="match status" value="1"/>
</dbReference>
<reference evidence="7" key="1">
    <citation type="submission" date="2020-10" db="EMBL/GenBank/DDBJ databases">
        <authorList>
            <person name="Gilroy R."/>
        </authorList>
    </citation>
    <scope>NUCLEOTIDE SEQUENCE</scope>
    <source>
        <strain evidence="7">ChiW16-3235</strain>
    </source>
</reference>
<keyword evidence="4 6" id="KW-1133">Transmembrane helix</keyword>
<evidence type="ECO:0000256" key="5">
    <source>
        <dbReference type="ARBA" id="ARBA00023136"/>
    </source>
</evidence>
<evidence type="ECO:0000256" key="1">
    <source>
        <dbReference type="ARBA" id="ARBA00004167"/>
    </source>
</evidence>
<dbReference type="PANTHER" id="PTHR34478">
    <property type="entry name" value="PROTEIN LEMA"/>
    <property type="match status" value="1"/>
</dbReference>
<evidence type="ECO:0000313" key="8">
    <source>
        <dbReference type="Proteomes" id="UP000823913"/>
    </source>
</evidence>
<dbReference type="GO" id="GO:0016020">
    <property type="term" value="C:membrane"/>
    <property type="evidence" value="ECO:0007669"/>
    <property type="project" value="UniProtKB-SubCell"/>
</dbReference>
<accession>A0A9D1J915</accession>
<protein>
    <submittedName>
        <fullName evidence="7">LemA family protein</fullName>
    </submittedName>
</protein>
<dbReference type="InterPro" id="IPR007156">
    <property type="entry name" value="MamQ_LemA"/>
</dbReference>
<comment type="subcellular location">
    <subcellularLocation>
        <location evidence="1">Membrane</location>
        <topology evidence="1">Single-pass membrane protein</topology>
    </subcellularLocation>
</comment>
<feature type="transmembrane region" description="Helical" evidence="6">
    <location>
        <begin position="6"/>
        <end position="26"/>
    </location>
</feature>
<dbReference type="AlphaFoldDB" id="A0A9D1J915"/>
<keyword evidence="5 6" id="KW-0472">Membrane</keyword>
<evidence type="ECO:0000256" key="3">
    <source>
        <dbReference type="ARBA" id="ARBA00022692"/>
    </source>
</evidence>
<evidence type="ECO:0000256" key="4">
    <source>
        <dbReference type="ARBA" id="ARBA00022989"/>
    </source>
</evidence>
<organism evidence="7 8">
    <name type="scientific">Candidatus Coproplasma avicola</name>
    <dbReference type="NCBI Taxonomy" id="2840744"/>
    <lineage>
        <taxon>Bacteria</taxon>
        <taxon>Bacillati</taxon>
        <taxon>Bacillota</taxon>
        <taxon>Clostridia</taxon>
        <taxon>Eubacteriales</taxon>
        <taxon>Candidatus Coproplasma</taxon>
    </lineage>
</organism>
<dbReference type="InterPro" id="IPR023353">
    <property type="entry name" value="LemA-like_dom_sf"/>
</dbReference>
<dbReference type="Pfam" id="PF04011">
    <property type="entry name" value="LemA"/>
    <property type="match status" value="1"/>
</dbReference>
<evidence type="ECO:0000256" key="2">
    <source>
        <dbReference type="ARBA" id="ARBA00008854"/>
    </source>
</evidence>
<comment type="caution">
    <text evidence="7">The sequence shown here is derived from an EMBL/GenBank/DDBJ whole genome shotgun (WGS) entry which is preliminary data.</text>
</comment>
<dbReference type="Proteomes" id="UP000823913">
    <property type="component" value="Unassembled WGS sequence"/>
</dbReference>
<dbReference type="SUPFAM" id="SSF140478">
    <property type="entry name" value="LemA-like"/>
    <property type="match status" value="1"/>
</dbReference>
<name>A0A9D1J915_9FIRM</name>
<sequence length="191" mass="21812">MEGWVIALIIVAVIVLIAVIIICWAISVRNNFVRMRNTSEEAFATIDVYLKKRYDLIPNLVETVKGYAKHESRTLEEVIKARNNAASATTTAEKIEADAQLSNAIKSINIVAERYPDLKANTNFQNLMNELRNIEAELANSRKYYNGTVKVFNTEKDIFPKSIIANSMKLEKFPYFELDSEEERKNVKVSF</sequence>
<gene>
    <name evidence="7" type="ORF">IAB94_02365</name>
</gene>
<dbReference type="EMBL" id="DVHK01000058">
    <property type="protein sequence ID" value="HIR66876.1"/>
    <property type="molecule type" value="Genomic_DNA"/>
</dbReference>